<dbReference type="PANTHER" id="PTHR35317">
    <property type="entry name" value="OS04G0629600 PROTEIN"/>
    <property type="match status" value="1"/>
</dbReference>
<protein>
    <recommendedName>
        <fullName evidence="3">DUF4219 domain-containing protein</fullName>
    </recommendedName>
</protein>
<dbReference type="RefSeq" id="XP_040955994.1">
    <property type="nucleotide sequence ID" value="XM_041100060.1"/>
</dbReference>
<evidence type="ECO:0000313" key="2">
    <source>
        <dbReference type="RefSeq" id="XP_040955994.1"/>
    </source>
</evidence>
<proteinExistence type="predicted"/>
<gene>
    <name evidence="2" type="primary">LOC121220365</name>
</gene>
<organism evidence="1 2">
    <name type="scientific">Gossypium hirsutum</name>
    <name type="common">Upland cotton</name>
    <name type="synonym">Gossypium mexicanum</name>
    <dbReference type="NCBI Taxonomy" id="3635"/>
    <lineage>
        <taxon>Eukaryota</taxon>
        <taxon>Viridiplantae</taxon>
        <taxon>Streptophyta</taxon>
        <taxon>Embryophyta</taxon>
        <taxon>Tracheophyta</taxon>
        <taxon>Spermatophyta</taxon>
        <taxon>Magnoliopsida</taxon>
        <taxon>eudicotyledons</taxon>
        <taxon>Gunneridae</taxon>
        <taxon>Pentapetalae</taxon>
        <taxon>rosids</taxon>
        <taxon>malvids</taxon>
        <taxon>Malvales</taxon>
        <taxon>Malvaceae</taxon>
        <taxon>Malvoideae</taxon>
        <taxon>Gossypium</taxon>
    </lineage>
</organism>
<reference evidence="2" key="2">
    <citation type="submission" date="2025-08" db="UniProtKB">
        <authorList>
            <consortium name="RefSeq"/>
        </authorList>
    </citation>
    <scope>IDENTIFICATION</scope>
</reference>
<evidence type="ECO:0008006" key="3">
    <source>
        <dbReference type="Google" id="ProtNLM"/>
    </source>
</evidence>
<dbReference type="Pfam" id="PF14223">
    <property type="entry name" value="Retrotran_gag_2"/>
    <property type="match status" value="1"/>
</dbReference>
<keyword evidence="1" id="KW-1185">Reference proteome</keyword>
<dbReference type="Proteomes" id="UP000818029">
    <property type="component" value="Chromosome D08"/>
</dbReference>
<name>A0ABM3AMB6_GOSHI</name>
<dbReference type="PANTHER" id="PTHR35317:SF11">
    <property type="entry name" value="CCHC-TYPE DOMAIN-CONTAINING PROTEIN"/>
    <property type="match status" value="1"/>
</dbReference>
<accession>A0ABM3AMB6</accession>
<sequence length="178" mass="20590">MTSSNFAPPNPHIFTRENYPIWTVKIKAYLRAFDLGDAVETSRDVPPLRANPTISQIKQHNEEDKLKEEFQGSDGTRQIQVLNLWKKFEVLKMKESEIVKVNSNRLMNVVNQIRLHGEELLDKRIVEKVLVSVPERFESKISSLEDSKDISKLTLIEVVNALQALEHRRAIRLEESTK</sequence>
<evidence type="ECO:0000313" key="1">
    <source>
        <dbReference type="Proteomes" id="UP000818029"/>
    </source>
</evidence>
<reference evidence="1" key="1">
    <citation type="journal article" date="2020" name="Nat. Genet.">
        <title>Genomic diversifications of five Gossypium allopolyploid species and their impact on cotton improvement.</title>
        <authorList>
            <person name="Chen Z.J."/>
            <person name="Sreedasyam A."/>
            <person name="Ando A."/>
            <person name="Song Q."/>
            <person name="De Santiago L.M."/>
            <person name="Hulse-Kemp A.M."/>
            <person name="Ding M."/>
            <person name="Ye W."/>
            <person name="Kirkbride R.C."/>
            <person name="Jenkins J."/>
            <person name="Plott C."/>
            <person name="Lovell J."/>
            <person name="Lin Y.M."/>
            <person name="Vaughn R."/>
            <person name="Liu B."/>
            <person name="Simpson S."/>
            <person name="Scheffler B.E."/>
            <person name="Wen L."/>
            <person name="Saski C.A."/>
            <person name="Grover C.E."/>
            <person name="Hu G."/>
            <person name="Conover J.L."/>
            <person name="Carlson J.W."/>
            <person name="Shu S."/>
            <person name="Boston L.B."/>
            <person name="Williams M."/>
            <person name="Peterson D.G."/>
            <person name="McGee K."/>
            <person name="Jones D.C."/>
            <person name="Wendel J.F."/>
            <person name="Stelly D.M."/>
            <person name="Grimwood J."/>
            <person name="Schmutz J."/>
        </authorList>
    </citation>
    <scope>NUCLEOTIDE SEQUENCE [LARGE SCALE GENOMIC DNA]</scope>
    <source>
        <strain evidence="1">cv. TM-1</strain>
    </source>
</reference>
<dbReference type="GeneID" id="121220365"/>